<feature type="region of interest" description="Disordered" evidence="6">
    <location>
        <begin position="318"/>
        <end position="398"/>
    </location>
</feature>
<evidence type="ECO:0000259" key="8">
    <source>
        <dbReference type="PROSITE" id="PS50240"/>
    </source>
</evidence>
<dbReference type="InterPro" id="IPR018114">
    <property type="entry name" value="TRYPSIN_HIS"/>
</dbReference>
<dbReference type="PRINTS" id="PR00722">
    <property type="entry name" value="CHYMOTRYPSIN"/>
</dbReference>
<feature type="compositionally biased region" description="Polar residues" evidence="6">
    <location>
        <begin position="947"/>
        <end position="973"/>
    </location>
</feature>
<dbReference type="RefSeq" id="XP_018028078.1">
    <property type="nucleotide sequence ID" value="XM_018172589.2"/>
</dbReference>
<dbReference type="Pfam" id="PF00089">
    <property type="entry name" value="Trypsin"/>
    <property type="match status" value="1"/>
</dbReference>
<feature type="region of interest" description="Disordered" evidence="6">
    <location>
        <begin position="31"/>
        <end position="52"/>
    </location>
</feature>
<evidence type="ECO:0000256" key="5">
    <source>
        <dbReference type="RuleBase" id="RU363034"/>
    </source>
</evidence>
<evidence type="ECO:0000256" key="6">
    <source>
        <dbReference type="SAM" id="MobiDB-lite"/>
    </source>
</evidence>
<feature type="signal peptide" evidence="7">
    <location>
        <begin position="1"/>
        <end position="17"/>
    </location>
</feature>
<dbReference type="InterPro" id="IPR001314">
    <property type="entry name" value="Peptidase_S1A"/>
</dbReference>
<dbReference type="PROSITE" id="PS50092">
    <property type="entry name" value="TSP1"/>
    <property type="match status" value="1"/>
</dbReference>
<keyword evidence="1 5" id="KW-0645">Protease</keyword>
<dbReference type="InterPro" id="IPR033116">
    <property type="entry name" value="TRYPSIN_SER"/>
</dbReference>
<organism evidence="9 10">
    <name type="scientific">Hyalella azteca</name>
    <name type="common">Amphipod</name>
    <dbReference type="NCBI Taxonomy" id="294128"/>
    <lineage>
        <taxon>Eukaryota</taxon>
        <taxon>Metazoa</taxon>
        <taxon>Ecdysozoa</taxon>
        <taxon>Arthropoda</taxon>
        <taxon>Crustacea</taxon>
        <taxon>Multicrustacea</taxon>
        <taxon>Malacostraca</taxon>
        <taxon>Eumalacostraca</taxon>
        <taxon>Peracarida</taxon>
        <taxon>Amphipoda</taxon>
        <taxon>Senticaudata</taxon>
        <taxon>Talitrida</taxon>
        <taxon>Talitroidea</taxon>
        <taxon>Hyalellidae</taxon>
        <taxon>Hyalella</taxon>
    </lineage>
</organism>
<dbReference type="InterPro" id="IPR009003">
    <property type="entry name" value="Peptidase_S1_PA"/>
</dbReference>
<dbReference type="PROSITE" id="PS50240">
    <property type="entry name" value="TRYPSIN_DOM"/>
    <property type="match status" value="1"/>
</dbReference>
<dbReference type="GeneID" id="108683286"/>
<feature type="region of interest" description="Disordered" evidence="6">
    <location>
        <begin position="943"/>
        <end position="981"/>
    </location>
</feature>
<dbReference type="Proteomes" id="UP000694843">
    <property type="component" value="Unplaced"/>
</dbReference>
<keyword evidence="2 5" id="KW-0378">Hydrolase</keyword>
<dbReference type="InterPro" id="IPR000884">
    <property type="entry name" value="TSP1_rpt"/>
</dbReference>
<keyword evidence="3 5" id="KW-0720">Serine protease</keyword>
<evidence type="ECO:0000313" key="10">
    <source>
        <dbReference type="RefSeq" id="XP_018028078.1"/>
    </source>
</evidence>
<reference evidence="10" key="1">
    <citation type="submission" date="2025-08" db="UniProtKB">
        <authorList>
            <consortium name="RefSeq"/>
        </authorList>
    </citation>
    <scope>IDENTIFICATION</scope>
    <source>
        <tissue evidence="10">Whole organism</tissue>
    </source>
</reference>
<evidence type="ECO:0000256" key="1">
    <source>
        <dbReference type="ARBA" id="ARBA00022670"/>
    </source>
</evidence>
<dbReference type="KEGG" id="hazt:108683286"/>
<dbReference type="GO" id="GO:0006508">
    <property type="term" value="P:proteolysis"/>
    <property type="evidence" value="ECO:0007669"/>
    <property type="project" value="UniProtKB-KW"/>
</dbReference>
<evidence type="ECO:0000313" key="9">
    <source>
        <dbReference type="Proteomes" id="UP000694843"/>
    </source>
</evidence>
<dbReference type="PROSITE" id="PS00135">
    <property type="entry name" value="TRYPSIN_SER"/>
    <property type="match status" value="1"/>
</dbReference>
<evidence type="ECO:0000256" key="3">
    <source>
        <dbReference type="ARBA" id="ARBA00022825"/>
    </source>
</evidence>
<name>A0A8B7PPE7_HYAAZ</name>
<feature type="compositionally biased region" description="Basic and acidic residues" evidence="6">
    <location>
        <begin position="31"/>
        <end position="51"/>
    </location>
</feature>
<keyword evidence="9" id="KW-1185">Reference proteome</keyword>
<feature type="domain" description="Peptidase S1" evidence="8">
    <location>
        <begin position="1160"/>
        <end position="1389"/>
    </location>
</feature>
<feature type="region of interest" description="Disordered" evidence="6">
    <location>
        <begin position="1100"/>
        <end position="1121"/>
    </location>
</feature>
<feature type="compositionally biased region" description="Basic and acidic residues" evidence="6">
    <location>
        <begin position="382"/>
        <end position="391"/>
    </location>
</feature>
<dbReference type="PROSITE" id="PS00134">
    <property type="entry name" value="TRYPSIN_HIS"/>
    <property type="match status" value="1"/>
</dbReference>
<gene>
    <name evidence="10" type="primary">LOC108683286</name>
</gene>
<evidence type="ECO:0000256" key="2">
    <source>
        <dbReference type="ARBA" id="ARBA00022801"/>
    </source>
</evidence>
<protein>
    <submittedName>
        <fullName evidence="10">Uncharacterized protein LOC108683286</fullName>
    </submittedName>
</protein>
<feature type="compositionally biased region" description="Low complexity" evidence="6">
    <location>
        <begin position="1107"/>
        <end position="1121"/>
    </location>
</feature>
<feature type="region of interest" description="Disordered" evidence="6">
    <location>
        <begin position="1394"/>
        <end position="1420"/>
    </location>
</feature>
<dbReference type="Gene3D" id="2.40.10.10">
    <property type="entry name" value="Trypsin-like serine proteases"/>
    <property type="match status" value="1"/>
</dbReference>
<accession>A0A8B7PPE7</accession>
<evidence type="ECO:0000256" key="7">
    <source>
        <dbReference type="SAM" id="SignalP"/>
    </source>
</evidence>
<feature type="compositionally biased region" description="Basic residues" evidence="6">
    <location>
        <begin position="1410"/>
        <end position="1420"/>
    </location>
</feature>
<dbReference type="SMART" id="SM00020">
    <property type="entry name" value="Tryp_SPc"/>
    <property type="match status" value="1"/>
</dbReference>
<dbReference type="SMART" id="SM00209">
    <property type="entry name" value="TSP1"/>
    <property type="match status" value="2"/>
</dbReference>
<feature type="chain" id="PRO_5034092712" evidence="7">
    <location>
        <begin position="18"/>
        <end position="1420"/>
    </location>
</feature>
<dbReference type="InterPro" id="IPR001254">
    <property type="entry name" value="Trypsin_dom"/>
</dbReference>
<feature type="compositionally biased region" description="Basic residues" evidence="6">
    <location>
        <begin position="362"/>
        <end position="381"/>
    </location>
</feature>
<dbReference type="InterPro" id="IPR043504">
    <property type="entry name" value="Peptidase_S1_PA_chymotrypsin"/>
</dbReference>
<dbReference type="PANTHER" id="PTHR24252:SF7">
    <property type="entry name" value="HYALIN"/>
    <property type="match status" value="1"/>
</dbReference>
<dbReference type="CDD" id="cd00190">
    <property type="entry name" value="Tryp_SPc"/>
    <property type="match status" value="1"/>
</dbReference>
<dbReference type="PANTHER" id="PTHR24252">
    <property type="entry name" value="ACROSIN-RELATED"/>
    <property type="match status" value="1"/>
</dbReference>
<dbReference type="GO" id="GO:0004252">
    <property type="term" value="F:serine-type endopeptidase activity"/>
    <property type="evidence" value="ECO:0007669"/>
    <property type="project" value="InterPro"/>
</dbReference>
<sequence length="1420" mass="160349">MNKRVLFLYYIVVICHATTIKDFDKDIISSRTDSEGSERTGSELGEARVTSDEPNYDAVVTAGDTKAAVGGKFRKINIDVLDPIVNGISESMKGVRTLDMFNDSSGRNVQLMGDQQISVDGTESATKFLLHASAARPPKATSFRGINGKERIIKNVKQRPFHDTLRTTANLLPDFSLSKHEPRPNFSINKLITPGSQLNEVDLTWKPGKSKAKTGDEIVNKFSKKQFNIFHLPKVNNSGSLKNVLEVHTNESSSHMTQIYLAKEFKNRLHILEKGQGQTRLHLYSPTNNIPFSKIAMYSPKKLKKTFKAYNNYETELQHRKKRSVIVSEENSRHDLHSSQSRREKRRKQNSSLPSKTQTPNKLKKLKSNIHNRRNHRKRVSRTNDSKKETSSRSSSSEQIFSEWSPWTRCNRRCKQKRRRRCKKKDLCGTARIKEERSCFGWRCKKKPNKDSAEEAKLIASTPRGESHRNDRISKINRPKPYESKETTANHLVSETVGKLISDDDNNVQYVKREQKIVAPDRHNHQHNRLHTHRQYANQNNRQPSIMHDNLTELDNKMNTLETDSPARNDHQRPARRRAFKVVQGRKSSHRDLRLLVNFNAVFYSRWSDWGHCSETCVTSRYRWCKYRLFCGGAIVREEAFCYTPGDACETKYKEENGDVTTQEYLANSIEEKTSVELAKDRQDILDPFDFLSGERDDISRLDNRTPDMMEDRNSYLGTNYNDPFASRWSQSSLLWNELGHGHKGFKWSQHRGHDTQTSDEARNSYNIVSAENPFGYSRRFGNVWDPIRFDGSGDIKDHSRDPRYHRAEHINVPTDGRNYGGEQASHHRPFHQRYSSHRDFNAPLSSGTDLEDDEFKANLFGTKVSASTFATSSSQQSAQSSSVASVPSFGLLSATSSSSSGQSLPARASAVSGIIPPVSPTRNSSLPLTHFTSSVFPSMDALAKHPNSSSGNSFPHFSDSTSLHGAIQTSPESPFDDILPEPHQSKIVREDEKNSERLLDEEEMTSMELFGTDEAIKRGSSESQSNGVLFDLVPLDSTPPTSSLASHLSSFFLSHPDSVDMKPSHYHNNHSSRNHLTIITTIHHETITLSYRNQTTSKPFKPFRLSSPSPTPSSSSLHSPNLNAVCGVSTKGLWTEGRAHNTSRGMEDAPKNLGLNLKILGGREAERGQWPWQVVILNRHKEAFCGGVVVGPRWVLTAAHCVRKRLYARLAEHDLSVREGTEIEFRVSETISHPLYDSTTVDNDIALLRLPQPVDYTPYLSPVCLPNQGEPLPVGQICTIIGWGKERHTHLFGTDVLHQAEVPIIPNASCRAVYRDYYITPNMFCAGYRGGRVDSCAGDSGGPLLCRQGHAWHVVGITSFGEGCGRLGKYGIYARVSNYRTWIRDVMNAHAQSATSEQEARNTADAWRPRRRAGERRGI</sequence>
<proteinExistence type="predicted"/>
<dbReference type="FunFam" id="2.40.10.10:FF:000003">
    <property type="entry name" value="Transmembrane serine protease 3"/>
    <property type="match status" value="1"/>
</dbReference>
<dbReference type="SUPFAM" id="SSF50494">
    <property type="entry name" value="Trypsin-like serine proteases"/>
    <property type="match status" value="1"/>
</dbReference>
<keyword evidence="7" id="KW-0732">Signal</keyword>
<evidence type="ECO:0000256" key="4">
    <source>
        <dbReference type="ARBA" id="ARBA00023157"/>
    </source>
</evidence>
<keyword evidence="4" id="KW-1015">Disulfide bond</keyword>
<dbReference type="OrthoDB" id="10004439at2759"/>